<dbReference type="GO" id="GO:0005524">
    <property type="term" value="F:ATP binding"/>
    <property type="evidence" value="ECO:0007669"/>
    <property type="project" value="UniProtKB-KW"/>
</dbReference>
<protein>
    <submittedName>
        <fullName evidence="21">DNA repair protein RAD50-like isoform X1</fullName>
    </submittedName>
</protein>
<dbReference type="PROSITE" id="PS51131">
    <property type="entry name" value="ZN_HOOK"/>
    <property type="match status" value="1"/>
</dbReference>
<evidence type="ECO:0000256" key="4">
    <source>
        <dbReference type="ARBA" id="ARBA00009439"/>
    </source>
</evidence>
<evidence type="ECO:0000256" key="18">
    <source>
        <dbReference type="PROSITE-ProRule" id="PRU00471"/>
    </source>
</evidence>
<dbReference type="GO" id="GO:0043047">
    <property type="term" value="F:single-stranded telomeric DNA binding"/>
    <property type="evidence" value="ECO:0007669"/>
    <property type="project" value="TreeGrafter"/>
</dbReference>
<feature type="coiled-coil region" evidence="19">
    <location>
        <begin position="332"/>
        <end position="460"/>
    </location>
</feature>
<organism evidence="21">
    <name type="scientific">Diabrotica virgifera virgifera</name>
    <name type="common">western corn rootworm</name>
    <dbReference type="NCBI Taxonomy" id="50390"/>
    <lineage>
        <taxon>Eukaryota</taxon>
        <taxon>Metazoa</taxon>
        <taxon>Ecdysozoa</taxon>
        <taxon>Arthropoda</taxon>
        <taxon>Hexapoda</taxon>
        <taxon>Insecta</taxon>
        <taxon>Pterygota</taxon>
        <taxon>Neoptera</taxon>
        <taxon>Endopterygota</taxon>
        <taxon>Coleoptera</taxon>
        <taxon>Polyphaga</taxon>
        <taxon>Cucujiformia</taxon>
        <taxon>Chrysomeloidea</taxon>
        <taxon>Chrysomelidae</taxon>
        <taxon>Galerucinae</taxon>
        <taxon>Diabroticina</taxon>
        <taxon>Diabroticites</taxon>
        <taxon>Diabrotica</taxon>
    </lineage>
</organism>
<feature type="coiled-coil region" evidence="19">
    <location>
        <begin position="838"/>
        <end position="917"/>
    </location>
</feature>
<feature type="coiled-coil region" evidence="19">
    <location>
        <begin position="206"/>
        <end position="274"/>
    </location>
</feature>
<dbReference type="GO" id="GO:0051880">
    <property type="term" value="F:G-quadruplex DNA binding"/>
    <property type="evidence" value="ECO:0007669"/>
    <property type="project" value="TreeGrafter"/>
</dbReference>
<proteinExistence type="inferred from homology"/>
<dbReference type="InterPro" id="IPR004584">
    <property type="entry name" value="Rad50_eukaryotes"/>
</dbReference>
<dbReference type="InterPro" id="IPR038729">
    <property type="entry name" value="Rad50/SbcC_AAA"/>
</dbReference>
<feature type="coiled-coil region" evidence="19">
    <location>
        <begin position="1016"/>
        <end position="1090"/>
    </location>
</feature>
<keyword evidence="15" id="KW-0539">Nucleus</keyword>
<dbReference type="FunCoup" id="A0A6P7GUU3">
    <property type="interactions" value="2137"/>
</dbReference>
<evidence type="ECO:0000256" key="13">
    <source>
        <dbReference type="ARBA" id="ARBA00023054"/>
    </source>
</evidence>
<evidence type="ECO:0000256" key="14">
    <source>
        <dbReference type="ARBA" id="ARBA00023204"/>
    </source>
</evidence>
<dbReference type="GO" id="GO:0003691">
    <property type="term" value="F:double-stranded telomeric DNA binding"/>
    <property type="evidence" value="ECO:0007669"/>
    <property type="project" value="TreeGrafter"/>
</dbReference>
<reference evidence="21" key="1">
    <citation type="submission" date="2025-08" db="UniProtKB">
        <authorList>
            <consortium name="RefSeq"/>
        </authorList>
    </citation>
    <scope>IDENTIFICATION</scope>
    <source>
        <tissue evidence="21">Whole insect</tissue>
    </source>
</reference>
<dbReference type="Pfam" id="PF13476">
    <property type="entry name" value="AAA_23"/>
    <property type="match status" value="1"/>
</dbReference>
<dbReference type="GO" id="GO:0046872">
    <property type="term" value="F:metal ion binding"/>
    <property type="evidence" value="ECO:0007669"/>
    <property type="project" value="UniProtKB-UniRule"/>
</dbReference>
<dbReference type="GO" id="GO:0007004">
    <property type="term" value="P:telomere maintenance via telomerase"/>
    <property type="evidence" value="ECO:0007669"/>
    <property type="project" value="TreeGrafter"/>
</dbReference>
<dbReference type="PANTHER" id="PTHR18867">
    <property type="entry name" value="RAD50"/>
    <property type="match status" value="1"/>
</dbReference>
<dbReference type="InterPro" id="IPR013134">
    <property type="entry name" value="Zn_hook_RAD50"/>
</dbReference>
<dbReference type="GO" id="GO:0016887">
    <property type="term" value="F:ATP hydrolysis activity"/>
    <property type="evidence" value="ECO:0007669"/>
    <property type="project" value="InterPro"/>
</dbReference>
<dbReference type="GO" id="GO:0000794">
    <property type="term" value="C:condensed nuclear chromosome"/>
    <property type="evidence" value="ECO:0007669"/>
    <property type="project" value="TreeGrafter"/>
</dbReference>
<dbReference type="InterPro" id="IPR027417">
    <property type="entry name" value="P-loop_NTPase"/>
</dbReference>
<dbReference type="Gene3D" id="3.40.50.300">
    <property type="entry name" value="P-loop containing nucleotide triphosphate hydrolases"/>
    <property type="match status" value="2"/>
</dbReference>
<dbReference type="GO" id="GO:0000722">
    <property type="term" value="P:telomere maintenance via recombination"/>
    <property type="evidence" value="ECO:0007669"/>
    <property type="project" value="TreeGrafter"/>
</dbReference>
<keyword evidence="7" id="KW-0547">Nucleotide-binding</keyword>
<comment type="similarity">
    <text evidence="4">Belongs to the SMC family. RAD50 subfamily.</text>
</comment>
<feature type="coiled-coil region" evidence="19">
    <location>
        <begin position="705"/>
        <end position="752"/>
    </location>
</feature>
<accession>A0A6P7GUU3</accession>
<feature type="binding site" evidence="18">
    <location>
        <position position="676"/>
    </location>
    <ligand>
        <name>Zn(2+)</name>
        <dbReference type="ChEBI" id="CHEBI:29105"/>
    </ligand>
</feature>
<dbReference type="RefSeq" id="XP_028149178.1">
    <property type="nucleotide sequence ID" value="XM_028293377.1"/>
</dbReference>
<keyword evidence="11" id="KW-0067">ATP-binding</keyword>
<keyword evidence="8" id="KW-0227">DNA damage</keyword>
<keyword evidence="13 19" id="KW-0175">Coiled coil</keyword>
<evidence type="ECO:0000256" key="7">
    <source>
        <dbReference type="ARBA" id="ARBA00022741"/>
    </source>
</evidence>
<feature type="coiled-coil region" evidence="19">
    <location>
        <begin position="574"/>
        <end position="608"/>
    </location>
</feature>
<evidence type="ECO:0000256" key="12">
    <source>
        <dbReference type="ARBA" id="ARBA00022842"/>
    </source>
</evidence>
<comment type="catalytic activity">
    <reaction evidence="17">
        <text>ATP + H2O = ADP + phosphate + H(+)</text>
        <dbReference type="Rhea" id="RHEA:13065"/>
        <dbReference type="ChEBI" id="CHEBI:15377"/>
        <dbReference type="ChEBI" id="CHEBI:15378"/>
        <dbReference type="ChEBI" id="CHEBI:30616"/>
        <dbReference type="ChEBI" id="CHEBI:43474"/>
        <dbReference type="ChEBI" id="CHEBI:456216"/>
    </reaction>
</comment>
<evidence type="ECO:0000313" key="21">
    <source>
        <dbReference type="RefSeq" id="XP_028149178.1"/>
    </source>
</evidence>
<dbReference type="GO" id="GO:0006302">
    <property type="term" value="P:double-strand break repair"/>
    <property type="evidence" value="ECO:0007669"/>
    <property type="project" value="InterPro"/>
</dbReference>
<comment type="cofactor">
    <cofactor evidence="1">
        <name>Zn(2+)</name>
        <dbReference type="ChEBI" id="CHEBI:29105"/>
    </cofactor>
</comment>
<dbReference type="PANTHER" id="PTHR18867:SF12">
    <property type="entry name" value="DNA REPAIR PROTEIN RAD50"/>
    <property type="match status" value="1"/>
</dbReference>
<feature type="coiled-coil region" evidence="19">
    <location>
        <begin position="487"/>
        <end position="548"/>
    </location>
</feature>
<evidence type="ECO:0000256" key="6">
    <source>
        <dbReference type="ARBA" id="ARBA00022723"/>
    </source>
</evidence>
<evidence type="ECO:0000256" key="3">
    <source>
        <dbReference type="ARBA" id="ARBA00004286"/>
    </source>
</evidence>
<name>A0A6P7GUU3_DIAVI</name>
<evidence type="ECO:0000256" key="2">
    <source>
        <dbReference type="ARBA" id="ARBA00004123"/>
    </source>
</evidence>
<keyword evidence="5" id="KW-0158">Chromosome</keyword>
<keyword evidence="9" id="KW-0378">Hydrolase</keyword>
<dbReference type="SUPFAM" id="SSF52540">
    <property type="entry name" value="P-loop containing nucleoside triphosphate hydrolases"/>
    <property type="match status" value="2"/>
</dbReference>
<keyword evidence="10 18" id="KW-0862">Zinc</keyword>
<evidence type="ECO:0000256" key="10">
    <source>
        <dbReference type="ARBA" id="ARBA00022833"/>
    </source>
</evidence>
<dbReference type="Pfam" id="PF04423">
    <property type="entry name" value="Rad50_zn_hook"/>
    <property type="match status" value="1"/>
</dbReference>
<evidence type="ECO:0000256" key="8">
    <source>
        <dbReference type="ARBA" id="ARBA00022763"/>
    </source>
</evidence>
<keyword evidence="14" id="KW-0234">DNA repair</keyword>
<dbReference type="GO" id="GO:0030870">
    <property type="term" value="C:Mre11 complex"/>
    <property type="evidence" value="ECO:0007669"/>
    <property type="project" value="InterPro"/>
</dbReference>
<feature type="domain" description="Zinc-hook" evidence="20">
    <location>
        <begin position="629"/>
        <end position="727"/>
    </location>
</feature>
<evidence type="ECO:0000256" key="1">
    <source>
        <dbReference type="ARBA" id="ARBA00001947"/>
    </source>
</evidence>
<evidence type="ECO:0000256" key="16">
    <source>
        <dbReference type="ARBA" id="ARBA00023254"/>
    </source>
</evidence>
<keyword evidence="6 18" id="KW-0479">Metal-binding</keyword>
<gene>
    <name evidence="21" type="primary">LOC114342562</name>
</gene>
<feature type="binding site" evidence="18">
    <location>
        <position position="673"/>
    </location>
    <ligand>
        <name>Zn(2+)</name>
        <dbReference type="ChEBI" id="CHEBI:29105"/>
    </ligand>
</feature>
<keyword evidence="12" id="KW-0460">Magnesium</keyword>
<dbReference type="InParanoid" id="A0A6P7GUU3"/>
<dbReference type="NCBIfam" id="TIGR00606">
    <property type="entry name" value="rad50"/>
    <property type="match status" value="1"/>
</dbReference>
<dbReference type="GO" id="GO:0070192">
    <property type="term" value="P:chromosome organization involved in meiotic cell cycle"/>
    <property type="evidence" value="ECO:0007669"/>
    <property type="project" value="TreeGrafter"/>
</dbReference>
<evidence type="ECO:0000256" key="19">
    <source>
        <dbReference type="SAM" id="Coils"/>
    </source>
</evidence>
<evidence type="ECO:0000259" key="20">
    <source>
        <dbReference type="PROSITE" id="PS51131"/>
    </source>
</evidence>
<comment type="subcellular location">
    <subcellularLocation>
        <location evidence="3">Chromosome</location>
    </subcellularLocation>
    <subcellularLocation>
        <location evidence="2">Nucleus</location>
    </subcellularLocation>
</comment>
<keyword evidence="16" id="KW-0469">Meiosis</keyword>
<evidence type="ECO:0000256" key="11">
    <source>
        <dbReference type="ARBA" id="ARBA00022840"/>
    </source>
</evidence>
<evidence type="ECO:0000256" key="15">
    <source>
        <dbReference type="ARBA" id="ARBA00023242"/>
    </source>
</evidence>
<evidence type="ECO:0000256" key="5">
    <source>
        <dbReference type="ARBA" id="ARBA00022454"/>
    </source>
</evidence>
<sequence>MALLHSLQISGIRNFSPDSHQTVYFNTPVVLFQGPNGSGKTTILESIQYALTEKLPAGTNSGQYFLNEPKMSNRNLTKGTIEIKFSDAEGNILTVKKVMQVQMDNEGTLSFHKLGTSIDTGISDVQYTSADANSFCCSSINLSKSIINNVLFCHQENSLWPLDGRKELKEKFDEIFDAVRYNKCINHIREKIKNQQGTITMCEKELEGRKEKKEAVDQKRAKLEDKVVKLNQIQNSIEEKINEMKPLDERMKKILELEELLGTLQRKLTGKDEEKKGLVNQQKLLLKDISYVFEGTDEELQSKITSFKDEQSSEENAIKKLEMSIQSLYGDIDVANHNIEKKQVQIGQMNEEQNQYNKKKEESNKLIDNLRTELNLVENFEDQESLLRELSNALKMFQSGFNELKKEKDAEENELQSQIDTLREKNAKTEQIIASKNGFIKENEAKSREIQCKLEELDTSDSQMRNITGKIESIQSDISKIKNSFDENKKMREIQDLKNQIESKEQYLEKLEKENRILQKNYATEQSIETQRNMIQQKQDQINRIKTKHSSNFVKLFSDALPEINLKQSVLNIQKTQEVELKKATTSINSLEKQIATLETTLKHSKDQLKIRQQDLSTKQQKVAELCKGRDFYTVLVETYEKKEKLQKDKGHYRAEEIMYKAFIDKFEEKNCCPVCKTDFKDNRTAIPEIIRELKRKIDQIPSALVKVESELKKEEAFYNKLQQLKTINDAIQNLTEEIPEFEKKIGTLDEEFIEQSMSLTDLKQQQEQPQHIIEICKTIITDATLFDQYNTDIRSANATIQVLEESIERVPSNRSRMETESEINAVKGQLSTAKNGYETNKNMLESHKERYQELNKKIQNEVQRQLDIQKLVQEKPLLETQYTDINKKLVVLKIEVEELKVNISSQKQELKEAIEAKTKATITNNQIKEAARNKLNLHQNGLSDIHKLLKSIREYEINQNKDKLKKALEELAELKVYLETHKKIMTISLESVSKKKESLAKRPSEFRALTDNVTLRELQNKQTKVEAEIGELRQKIEEANYQQVYEERQRKADEINKKQREIDNLLGQQEEVQAQIDELSDELNKDDNRNAHNLYKIAYYDLTLNKLVKEDLTKYVKRLEKSLLKFHEERMVQINTSIRKLWRTIYRGNDIDYIEIKTLDDSRPTRSTDDTLAAGKRRSYDYEVVQVKNGIKLDMRGRCSAGQKVLACLVVRMALAETFSSHCGILALDEPTTNLDKENISSLSDALSELITSRENQTNFQLLIITHDEEFLRSITQMQSLDSYWQIKRNHEGSSTVEKVILY</sequence>
<evidence type="ECO:0000256" key="17">
    <source>
        <dbReference type="ARBA" id="ARBA00049360"/>
    </source>
</evidence>
<evidence type="ECO:0000256" key="9">
    <source>
        <dbReference type="ARBA" id="ARBA00022801"/>
    </source>
</evidence>